<dbReference type="AlphaFoldDB" id="A0ABC9VAC1"/>
<accession>A0ABC9VAC1</accession>
<organism evidence="2 3">
    <name type="scientific">Parageobacillus genomosp. 1</name>
    <dbReference type="NCBI Taxonomy" id="1295642"/>
    <lineage>
        <taxon>Bacteria</taxon>
        <taxon>Bacillati</taxon>
        <taxon>Bacillota</taxon>
        <taxon>Bacilli</taxon>
        <taxon>Bacillales</taxon>
        <taxon>Anoxybacillaceae</taxon>
        <taxon>Parageobacillus</taxon>
    </lineage>
</organism>
<evidence type="ECO:0000313" key="3">
    <source>
        <dbReference type="Proteomes" id="UP000023566"/>
    </source>
</evidence>
<dbReference type="SUPFAM" id="SSF103473">
    <property type="entry name" value="MFS general substrate transporter"/>
    <property type="match status" value="1"/>
</dbReference>
<keyword evidence="1" id="KW-1133">Transmembrane helix</keyword>
<sequence length="96" mass="10531">MTKISFKTSYKKVLKNGIKVHNLLQYDYQQVVYFFLIGVPGTCRAMGTFNALTGFAALLASVMADLLRQSFGPVITFGVSGSLAVLAALFMVIFRI</sequence>
<keyword evidence="1" id="KW-0472">Membrane</keyword>
<protein>
    <submittedName>
        <fullName evidence="2">Uncharacterized protein</fullName>
    </submittedName>
</protein>
<dbReference type="InterPro" id="IPR036259">
    <property type="entry name" value="MFS_trans_sf"/>
</dbReference>
<keyword evidence="3" id="KW-1185">Reference proteome</keyword>
<name>A0ABC9VAC1_9BACL</name>
<reference evidence="2 3" key="1">
    <citation type="journal article" date="2014" name="Appl. Microbiol. Biotechnol.">
        <title>Transformable facultative thermophile Geobacillus stearothermophilus NUB3621 as a host strain for metabolic engineering.</title>
        <authorList>
            <person name="Blanchard K."/>
            <person name="Robic S."/>
            <person name="Matsumura I."/>
        </authorList>
    </citation>
    <scope>NUCLEOTIDE SEQUENCE [LARGE SCALE GENOMIC DNA]</scope>
    <source>
        <strain evidence="2 3">NUB3621</strain>
    </source>
</reference>
<dbReference type="Proteomes" id="UP000023566">
    <property type="component" value="Chromosome"/>
</dbReference>
<feature type="transmembrane region" description="Helical" evidence="1">
    <location>
        <begin position="71"/>
        <end position="94"/>
    </location>
</feature>
<keyword evidence="1" id="KW-0812">Transmembrane</keyword>
<evidence type="ECO:0000313" key="2">
    <source>
        <dbReference type="EMBL" id="EZP75102.1"/>
    </source>
</evidence>
<dbReference type="EMBL" id="AOTZ01000009">
    <property type="protein sequence ID" value="EZP75102.1"/>
    <property type="molecule type" value="Genomic_DNA"/>
</dbReference>
<proteinExistence type="predicted"/>
<evidence type="ECO:0000256" key="1">
    <source>
        <dbReference type="SAM" id="Phobius"/>
    </source>
</evidence>
<gene>
    <name evidence="2" type="ORF">H839_16418</name>
</gene>
<feature type="transmembrane region" description="Helical" evidence="1">
    <location>
        <begin position="31"/>
        <end position="59"/>
    </location>
</feature>
<comment type="caution">
    <text evidence="2">The sequence shown here is derived from an EMBL/GenBank/DDBJ whole genome shotgun (WGS) entry which is preliminary data.</text>
</comment>